<feature type="domain" description="ABC transporter" evidence="12">
    <location>
        <begin position="710"/>
        <end position="964"/>
    </location>
</feature>
<keyword evidence="8 11" id="KW-1133">Transmembrane helix</keyword>
<feature type="domain" description="ABC transmembrane type-1" evidence="13">
    <location>
        <begin position="303"/>
        <end position="589"/>
    </location>
</feature>
<dbReference type="PROSITE" id="PS50893">
    <property type="entry name" value="ABC_TRANSPORTER_2"/>
    <property type="match status" value="1"/>
</dbReference>
<evidence type="ECO:0000259" key="13">
    <source>
        <dbReference type="PROSITE" id="PS50929"/>
    </source>
</evidence>
<feature type="compositionally biased region" description="Basic residues" evidence="10">
    <location>
        <begin position="1038"/>
        <end position="1048"/>
    </location>
</feature>
<feature type="compositionally biased region" description="Polar residues" evidence="10">
    <location>
        <begin position="656"/>
        <end position="673"/>
    </location>
</feature>
<reference evidence="14" key="1">
    <citation type="submission" date="2014-11" db="EMBL/GenBank/DDBJ databases">
        <authorList>
            <person name="Otto D Thomas"/>
            <person name="Naeem Raeece"/>
        </authorList>
    </citation>
    <scope>NUCLEOTIDE SEQUENCE</scope>
</reference>
<feature type="region of interest" description="Disordered" evidence="10">
    <location>
        <begin position="641"/>
        <end position="705"/>
    </location>
</feature>
<evidence type="ECO:0000256" key="2">
    <source>
        <dbReference type="ARBA" id="ARBA00006493"/>
    </source>
</evidence>
<evidence type="ECO:0000313" key="14">
    <source>
        <dbReference type="EMBL" id="CEM54995.1"/>
    </source>
</evidence>
<comment type="subcellular location">
    <subcellularLocation>
        <location evidence="1">Endomembrane system</location>
        <topology evidence="1">Multi-pass membrane protein</topology>
    </subcellularLocation>
</comment>
<dbReference type="VEuPathDB" id="CryptoDB:Cvel_13215"/>
<dbReference type="PANTHER" id="PTHR43394:SF5">
    <property type="entry name" value="ABC TRANSPORTER B FAMILY"/>
    <property type="match status" value="1"/>
</dbReference>
<feature type="compositionally biased region" description="Basic and acidic residues" evidence="10">
    <location>
        <begin position="993"/>
        <end position="1016"/>
    </location>
</feature>
<feature type="transmembrane region" description="Helical" evidence="11">
    <location>
        <begin position="50"/>
        <end position="69"/>
    </location>
</feature>
<dbReference type="FunFam" id="1.20.1560.10:FF:000215">
    <property type="entry name" value="ABC transporter B family member 4"/>
    <property type="match status" value="1"/>
</dbReference>
<dbReference type="Pfam" id="PF00005">
    <property type="entry name" value="ABC_tran"/>
    <property type="match status" value="1"/>
</dbReference>
<dbReference type="SUPFAM" id="SSF90123">
    <property type="entry name" value="ABC transporter transmembrane region"/>
    <property type="match status" value="1"/>
</dbReference>
<evidence type="ECO:0000256" key="3">
    <source>
        <dbReference type="ARBA" id="ARBA00022448"/>
    </source>
</evidence>
<dbReference type="InterPro" id="IPR017871">
    <property type="entry name" value="ABC_transporter-like_CS"/>
</dbReference>
<dbReference type="Gene3D" id="1.20.1560.10">
    <property type="entry name" value="ABC transporter type 1, transmembrane domain"/>
    <property type="match status" value="2"/>
</dbReference>
<dbReference type="PROSITE" id="PS00211">
    <property type="entry name" value="ABC_TRANSPORTER_1"/>
    <property type="match status" value="1"/>
</dbReference>
<evidence type="ECO:0000256" key="4">
    <source>
        <dbReference type="ARBA" id="ARBA00022692"/>
    </source>
</evidence>
<dbReference type="GO" id="GO:0090374">
    <property type="term" value="P:oligopeptide export from mitochondrion"/>
    <property type="evidence" value="ECO:0007669"/>
    <property type="project" value="TreeGrafter"/>
</dbReference>
<feature type="transmembrane region" description="Helical" evidence="11">
    <location>
        <begin position="142"/>
        <end position="160"/>
    </location>
</feature>
<feature type="transmembrane region" description="Helical" evidence="11">
    <location>
        <begin position="418"/>
        <end position="435"/>
    </location>
</feature>
<dbReference type="GO" id="GO:0012505">
    <property type="term" value="C:endomembrane system"/>
    <property type="evidence" value="ECO:0007669"/>
    <property type="project" value="UniProtKB-SubCell"/>
</dbReference>
<organism evidence="14">
    <name type="scientific">Chromera velia CCMP2878</name>
    <dbReference type="NCBI Taxonomy" id="1169474"/>
    <lineage>
        <taxon>Eukaryota</taxon>
        <taxon>Sar</taxon>
        <taxon>Alveolata</taxon>
        <taxon>Colpodellida</taxon>
        <taxon>Chromeraceae</taxon>
        <taxon>Chromera</taxon>
    </lineage>
</organism>
<keyword evidence="3" id="KW-0813">Transport</keyword>
<keyword evidence="4 11" id="KW-0812">Transmembrane</keyword>
<dbReference type="SUPFAM" id="SSF57889">
    <property type="entry name" value="Cysteine-rich domain"/>
    <property type="match status" value="1"/>
</dbReference>
<dbReference type="InterPro" id="IPR036640">
    <property type="entry name" value="ABC1_TM_sf"/>
</dbReference>
<keyword evidence="7" id="KW-1278">Translocase</keyword>
<evidence type="ECO:0000256" key="11">
    <source>
        <dbReference type="SAM" id="Phobius"/>
    </source>
</evidence>
<dbReference type="PhylomeDB" id="A0A0G4ICQ3"/>
<evidence type="ECO:0000256" key="10">
    <source>
        <dbReference type="SAM" id="MobiDB-lite"/>
    </source>
</evidence>
<dbReference type="InterPro" id="IPR011527">
    <property type="entry name" value="ABC1_TM_dom"/>
</dbReference>
<gene>
    <name evidence="14" type="ORF">Cvel_13215</name>
</gene>
<comment type="similarity">
    <text evidence="2">Belongs to the ABC transporter superfamily. ABCB family. MHC peptide exporter (TC 3.A.1.209) subfamily.</text>
</comment>
<dbReference type="GO" id="GO:0015421">
    <property type="term" value="F:ABC-type oligopeptide transporter activity"/>
    <property type="evidence" value="ECO:0007669"/>
    <property type="project" value="TreeGrafter"/>
</dbReference>
<feature type="transmembrane region" description="Helical" evidence="11">
    <location>
        <begin position="297"/>
        <end position="321"/>
    </location>
</feature>
<evidence type="ECO:0000256" key="5">
    <source>
        <dbReference type="ARBA" id="ARBA00022741"/>
    </source>
</evidence>
<accession>A0A0G4ICQ3</accession>
<dbReference type="InterPro" id="IPR039421">
    <property type="entry name" value="Type_1_exporter"/>
</dbReference>
<evidence type="ECO:0000256" key="8">
    <source>
        <dbReference type="ARBA" id="ARBA00022989"/>
    </source>
</evidence>
<dbReference type="Pfam" id="PF00664">
    <property type="entry name" value="ABC_membrane"/>
    <property type="match status" value="1"/>
</dbReference>
<dbReference type="FunFam" id="3.40.50.300:FF:000140">
    <property type="entry name" value="Lipid A export ATP-binding/permease protein MsbA"/>
    <property type="match status" value="1"/>
</dbReference>
<dbReference type="AlphaFoldDB" id="A0A0G4ICQ3"/>
<evidence type="ECO:0000259" key="12">
    <source>
        <dbReference type="PROSITE" id="PS50893"/>
    </source>
</evidence>
<dbReference type="InterPro" id="IPR046349">
    <property type="entry name" value="C1-like_sf"/>
</dbReference>
<dbReference type="EMBL" id="CDMZ01005836">
    <property type="protein sequence ID" value="CEM54995.1"/>
    <property type="molecule type" value="Genomic_DNA"/>
</dbReference>
<proteinExistence type="inferred from homology"/>
<feature type="transmembrane region" description="Helical" evidence="11">
    <location>
        <begin position="341"/>
        <end position="365"/>
    </location>
</feature>
<sequence length="1048" mass="113809">MGSRRHRGGKADGGTAGALGWIILCGAVILDCSSTALICSITPLKMVADLLVLLAVRLLLISTLGFAAVRFGRPRKFVSAAELKKSDDFTTSSNGLSEPLLEDANTAVDVEAPAAALSPQQLIEDARAFKAAEKRAHLTRNIVLSVLFVLVTATSVYTGIKCVTFGGYESFGTWSGRLQAGAFCLLVLLINVEFGYTKSVVYDQTEDPGVFVPKLHMHRLLFSPNLTLHFCDVCRNRIREEAYRCGTCDFDCCLACFKRQGSSKSEGLLRSDKGPKEEAVLSTPAYFFRALKLIFPFAHIVTGACLCVAATQGLTLLLPRLQGNIIDSLVNPNEEDFRKYVVLYVIFSVAAGLFGGVQSLCVEIVGRKLQNAVRVHAFRVVVGQDVAFFDGLTTGQIVSRLVSDAAAMVDPCRQLLNTMLANSILCAGGLVMCFLTSWQLSVLAFTSIGPIIYLSGLYAQWSRNINRQIWQALADANSTANETIGNIRTVKAFCAESSECDKYAEAQESALRKGMVDAYAGAGTFTLTRILDFATGVFILWYGGQVVLGWSGQESGDLSLGKLITFQLYWNMMNSAYQALNGVLNSLVRAAAAAQRVFALMECKPDIEQLPADTWAVSQGADAKKNRGRLNRTAREHLLSVVGGSANGSKDPISIRPTTSTEESPMTASQSTEDVTRPVTGEGDESAPYLSLAEGGPRESSPSNRIRGHIRFSNVWFTYQMRPEKPVLKGIDLDVPAGSMCAFVGRSGGGKSTLVHLMLRFYDPHEGQILVDGRDLREFDPSSFRSDVGVVAQETQLFAATIEENIAFGLQKHEYTREELEDAAKKAAAHGFISEMEEGYETRVGEKGVRLSGGQRQRLAIARVFLRKPRLLLLDEATSALDAESEREVQSALDSLVGDSVSVGPGGRGERQKRKQTIFLVAHRLSTVMGADLIAVVDEGRIVERGTHSQLLEKGGIYARLVQRQLQKSANEIDEKNLMTFDALASEEDKEEEERAKQNGEKGKEKDGDTKEESGEVLHGGLLLGGSAETEDGSGERGRRRKTGGRGG</sequence>
<dbReference type="PROSITE" id="PS50929">
    <property type="entry name" value="ABC_TM1F"/>
    <property type="match status" value="1"/>
</dbReference>
<dbReference type="SUPFAM" id="SSF52540">
    <property type="entry name" value="P-loop containing nucleoside triphosphate hydrolases"/>
    <property type="match status" value="1"/>
</dbReference>
<dbReference type="GO" id="GO:0005524">
    <property type="term" value="F:ATP binding"/>
    <property type="evidence" value="ECO:0007669"/>
    <property type="project" value="UniProtKB-KW"/>
</dbReference>
<feature type="transmembrane region" description="Helical" evidence="11">
    <location>
        <begin position="180"/>
        <end position="196"/>
    </location>
</feature>
<dbReference type="InterPro" id="IPR003439">
    <property type="entry name" value="ABC_transporter-like_ATP-bd"/>
</dbReference>
<name>A0A0G4ICQ3_9ALVE</name>
<dbReference type="Gene3D" id="3.40.50.300">
    <property type="entry name" value="P-loop containing nucleotide triphosphate hydrolases"/>
    <property type="match status" value="1"/>
</dbReference>
<evidence type="ECO:0000256" key="9">
    <source>
        <dbReference type="ARBA" id="ARBA00023136"/>
    </source>
</evidence>
<dbReference type="CDD" id="cd18572">
    <property type="entry name" value="ABC_6TM_TAP"/>
    <property type="match status" value="1"/>
</dbReference>
<keyword evidence="5" id="KW-0547">Nucleotide-binding</keyword>
<protein>
    <submittedName>
        <fullName evidence="14">Uncharacterized protein</fullName>
    </submittedName>
</protein>
<dbReference type="SMART" id="SM00382">
    <property type="entry name" value="AAA"/>
    <property type="match status" value="1"/>
</dbReference>
<evidence type="ECO:0000256" key="1">
    <source>
        <dbReference type="ARBA" id="ARBA00004127"/>
    </source>
</evidence>
<keyword evidence="6" id="KW-0067">ATP-binding</keyword>
<dbReference type="InterPro" id="IPR027417">
    <property type="entry name" value="P-loop_NTPase"/>
</dbReference>
<evidence type="ECO:0000256" key="7">
    <source>
        <dbReference type="ARBA" id="ARBA00022967"/>
    </source>
</evidence>
<dbReference type="PANTHER" id="PTHR43394">
    <property type="entry name" value="ATP-DEPENDENT PERMEASE MDL1, MITOCHONDRIAL"/>
    <property type="match status" value="1"/>
</dbReference>
<feature type="region of interest" description="Disordered" evidence="10">
    <location>
        <begin position="984"/>
        <end position="1048"/>
    </location>
</feature>
<dbReference type="InterPro" id="IPR003593">
    <property type="entry name" value="AAA+_ATPase"/>
</dbReference>
<evidence type="ECO:0000256" key="6">
    <source>
        <dbReference type="ARBA" id="ARBA00022840"/>
    </source>
</evidence>
<dbReference type="GO" id="GO:0016887">
    <property type="term" value="F:ATP hydrolysis activity"/>
    <property type="evidence" value="ECO:0007669"/>
    <property type="project" value="InterPro"/>
</dbReference>
<keyword evidence="9 11" id="KW-0472">Membrane</keyword>
<dbReference type="GO" id="GO:0005743">
    <property type="term" value="C:mitochondrial inner membrane"/>
    <property type="evidence" value="ECO:0007669"/>
    <property type="project" value="TreeGrafter"/>
</dbReference>